<keyword evidence="7 8" id="KW-0413">Isomerase</keyword>
<dbReference type="GO" id="GO:0019698">
    <property type="term" value="P:D-galacturonate catabolic process"/>
    <property type="evidence" value="ECO:0007669"/>
    <property type="project" value="TreeGrafter"/>
</dbReference>
<comment type="cofactor">
    <cofactor evidence="2">
        <name>Zn(2+)</name>
        <dbReference type="ChEBI" id="CHEBI:29105"/>
    </cofactor>
</comment>
<dbReference type="EC" id="5.3.1.17" evidence="4"/>
<dbReference type="InterPro" id="IPR027449">
    <property type="entry name" value="KduI_N"/>
</dbReference>
<dbReference type="SUPFAM" id="SSF51182">
    <property type="entry name" value="RmlC-like cupins"/>
    <property type="match status" value="1"/>
</dbReference>
<sequence>MKPRHFPATHPDDVSRLTYRESRDRFVVTNLFIGGEIRFAHTEYERLFVGGLCPNGGTLSLPNLPDLDADYFLERREMGVVALTGSGTVVADGVDYAMRAHDVLYLGRGTQEVSFSGDAEYYTVSAAAHRAEPATLSRREDAESVEFGTTEGANRRTIRKHIHPGGVLSNHITLGVTTLHNGSVWNTMPPHIHERRTEIYMYFDLAGAIVQHTMGIPGDTRTISLGDKDVIISPPWSIHTGSGTGAYSFVWATAGENMTYNDNRPISPADLRS</sequence>
<evidence type="ECO:0000256" key="6">
    <source>
        <dbReference type="ARBA" id="ARBA00022833"/>
    </source>
</evidence>
<accession>A0A2A6FVI4</accession>
<evidence type="ECO:0000256" key="5">
    <source>
        <dbReference type="ARBA" id="ARBA00022723"/>
    </source>
</evidence>
<organism evidence="8 9">
    <name type="scientific">Candidatus Lumbricidiphila eiseniae</name>
    <dbReference type="NCBI Taxonomy" id="1969409"/>
    <lineage>
        <taxon>Bacteria</taxon>
        <taxon>Bacillati</taxon>
        <taxon>Actinomycetota</taxon>
        <taxon>Actinomycetes</taxon>
        <taxon>Micrococcales</taxon>
        <taxon>Microbacteriaceae</taxon>
        <taxon>Candidatus Lumbricidiphila</taxon>
    </lineage>
</organism>
<dbReference type="PANTHER" id="PTHR38461:SF1">
    <property type="entry name" value="4-DEOXY-L-THREO-5-HEXOSULOSE-URONATE KETOL-ISOMERASE"/>
    <property type="match status" value="1"/>
</dbReference>
<dbReference type="GO" id="GO:0042840">
    <property type="term" value="P:D-glucuronate catabolic process"/>
    <property type="evidence" value="ECO:0007669"/>
    <property type="project" value="TreeGrafter"/>
</dbReference>
<dbReference type="EMBL" id="NAEP01000014">
    <property type="protein sequence ID" value="PDQ36453.1"/>
    <property type="molecule type" value="Genomic_DNA"/>
</dbReference>
<dbReference type="InterPro" id="IPR007045">
    <property type="entry name" value="KduI"/>
</dbReference>
<dbReference type="AlphaFoldDB" id="A0A2A6FVI4"/>
<evidence type="ECO:0000256" key="2">
    <source>
        <dbReference type="ARBA" id="ARBA00001947"/>
    </source>
</evidence>
<comment type="catalytic activity">
    <reaction evidence="1">
        <text>5-dehydro-4-deoxy-D-glucuronate = 3-deoxy-D-glycero-2,5-hexodiulosonate</text>
        <dbReference type="Rhea" id="RHEA:23896"/>
        <dbReference type="ChEBI" id="CHEBI:17117"/>
        <dbReference type="ChEBI" id="CHEBI:29071"/>
        <dbReference type="EC" id="5.3.1.17"/>
    </reaction>
</comment>
<dbReference type="InterPro" id="IPR011051">
    <property type="entry name" value="RmlC_Cupin_sf"/>
</dbReference>
<dbReference type="GO" id="GO:0046872">
    <property type="term" value="F:metal ion binding"/>
    <property type="evidence" value="ECO:0007669"/>
    <property type="project" value="UniProtKB-KW"/>
</dbReference>
<comment type="caution">
    <text evidence="8">The sequence shown here is derived from an EMBL/GenBank/DDBJ whole genome shotgun (WGS) entry which is preliminary data.</text>
</comment>
<gene>
    <name evidence="8" type="ORF">B5766_00780</name>
</gene>
<dbReference type="InterPro" id="IPR021120">
    <property type="entry name" value="KduI/IolB_isomerase"/>
</dbReference>
<evidence type="ECO:0000256" key="1">
    <source>
        <dbReference type="ARBA" id="ARBA00000552"/>
    </source>
</evidence>
<dbReference type="GO" id="GO:0045490">
    <property type="term" value="P:pectin catabolic process"/>
    <property type="evidence" value="ECO:0007669"/>
    <property type="project" value="InterPro"/>
</dbReference>
<evidence type="ECO:0000256" key="3">
    <source>
        <dbReference type="ARBA" id="ARBA00008086"/>
    </source>
</evidence>
<dbReference type="CDD" id="cd20294">
    <property type="entry name" value="cupin_KduI_N"/>
    <property type="match status" value="1"/>
</dbReference>
<reference evidence="9" key="1">
    <citation type="submission" date="2017-03" db="EMBL/GenBank/DDBJ databases">
        <authorList>
            <person name="Lund M.B."/>
        </authorList>
    </citation>
    <scope>NUCLEOTIDE SEQUENCE [LARGE SCALE GENOMIC DNA]</scope>
</reference>
<keyword evidence="6" id="KW-0862">Zinc</keyword>
<name>A0A2A6FVI4_9MICO</name>
<dbReference type="Proteomes" id="UP000219994">
    <property type="component" value="Unassembled WGS sequence"/>
</dbReference>
<keyword evidence="5" id="KW-0479">Metal-binding</keyword>
<evidence type="ECO:0000256" key="7">
    <source>
        <dbReference type="ARBA" id="ARBA00023235"/>
    </source>
</evidence>
<proteinExistence type="inferred from homology"/>
<dbReference type="Pfam" id="PF04962">
    <property type="entry name" value="KduI"/>
    <property type="match status" value="1"/>
</dbReference>
<evidence type="ECO:0000256" key="4">
    <source>
        <dbReference type="ARBA" id="ARBA00012547"/>
    </source>
</evidence>
<dbReference type="Gene3D" id="2.60.120.10">
    <property type="entry name" value="Jelly Rolls"/>
    <property type="match status" value="1"/>
</dbReference>
<dbReference type="PANTHER" id="PTHR38461">
    <property type="entry name" value="4-DEOXY-L-THREO-5-HEXOSULOSE-URONATE KETOL-ISOMERASE"/>
    <property type="match status" value="1"/>
</dbReference>
<evidence type="ECO:0000313" key="9">
    <source>
        <dbReference type="Proteomes" id="UP000219994"/>
    </source>
</evidence>
<protein>
    <recommendedName>
        <fullName evidence="4">5-dehydro-4-deoxy-D-glucuronate isomerase</fullName>
        <ecNumber evidence="4">5.3.1.17</ecNumber>
    </recommendedName>
</protein>
<dbReference type="NCBIfam" id="NF002091">
    <property type="entry name" value="PRK00924.1"/>
    <property type="match status" value="1"/>
</dbReference>
<dbReference type="Gene3D" id="2.60.120.520">
    <property type="entry name" value="pectin degrading enzyme 5-keto 4- deoxyuronate isomerase, domain 1"/>
    <property type="match status" value="1"/>
</dbReference>
<dbReference type="InterPro" id="IPR014710">
    <property type="entry name" value="RmlC-like_jellyroll"/>
</dbReference>
<evidence type="ECO:0000313" key="8">
    <source>
        <dbReference type="EMBL" id="PDQ36453.1"/>
    </source>
</evidence>
<dbReference type="GO" id="GO:0008697">
    <property type="term" value="F:4-deoxy-L-threo-5-hexosulose-uronate ketol-isomerase activity"/>
    <property type="evidence" value="ECO:0007669"/>
    <property type="project" value="UniProtKB-EC"/>
</dbReference>
<comment type="similarity">
    <text evidence="3">Belongs to the KduI family.</text>
</comment>